<dbReference type="Proteomes" id="UP000092993">
    <property type="component" value="Unassembled WGS sequence"/>
</dbReference>
<dbReference type="GO" id="GO:0046933">
    <property type="term" value="F:proton-transporting ATP synthase activity, rotational mechanism"/>
    <property type="evidence" value="ECO:0007669"/>
    <property type="project" value="TreeGrafter"/>
</dbReference>
<name>A0A1C7ML35_GRIFR</name>
<evidence type="ECO:0000313" key="2">
    <source>
        <dbReference type="Proteomes" id="UP000092993"/>
    </source>
</evidence>
<dbReference type="STRING" id="5627.A0A1C7ML35"/>
<dbReference type="AlphaFoldDB" id="A0A1C7ML35"/>
<protein>
    <submittedName>
        <fullName evidence="1">ATP synthase subunit f, mitochondrial</fullName>
    </submittedName>
</protein>
<keyword evidence="2" id="KW-1185">Reference proteome</keyword>
<proteinExistence type="predicted"/>
<evidence type="ECO:0000313" key="1">
    <source>
        <dbReference type="EMBL" id="OBZ77518.1"/>
    </source>
</evidence>
<gene>
    <name evidence="1" type="primary">ATP17</name>
    <name evidence="1" type="ORF">A0H81_02577</name>
</gene>
<reference evidence="1 2" key="1">
    <citation type="submission" date="2016-03" db="EMBL/GenBank/DDBJ databases">
        <title>Whole genome sequencing of Grifola frondosa 9006-11.</title>
        <authorList>
            <person name="Min B."/>
            <person name="Park H."/>
            <person name="Kim J.-G."/>
            <person name="Cho H."/>
            <person name="Oh Y.-L."/>
            <person name="Kong W.-S."/>
            <person name="Choi I.-G."/>
        </authorList>
    </citation>
    <scope>NUCLEOTIDE SEQUENCE [LARGE SCALE GENOMIC DNA]</scope>
    <source>
        <strain evidence="1 2">9006-11</strain>
    </source>
</reference>
<dbReference type="PANTHER" id="PTHR28161:SF1">
    <property type="entry name" value="ATP SYNTHASE SUBUNIT F, MITOCHONDRIAL"/>
    <property type="match status" value="1"/>
</dbReference>
<dbReference type="InterPro" id="IPR019727">
    <property type="entry name" value="ATP_synth_F0_fsu_mt_fun"/>
</dbReference>
<sequence>MQPTLIRRSLGGLVPPKIATPSILSSGSGAGLGPLVNFYSKLPKGPAPASATRGFKERYCNGKNASPAPLLFGILGILGLGYTIDYQSQAVLVLFTHVSGFRAPQEPPPLMVGAWLGRVRGGMQGWTSCIELVETNKVLPHLNPSLHEQHGRVDPELRTALSWLLHGHTRSKGQSLCCDCFSHALAHRVLATRIQGINSGKEMPGTFLYNCAGLDGF</sequence>
<accession>A0A1C7ML35</accession>
<dbReference type="OrthoDB" id="5561579at2759"/>
<dbReference type="Pfam" id="PF10791">
    <property type="entry name" value="F1F0-ATPsyn_F"/>
    <property type="match status" value="1"/>
</dbReference>
<dbReference type="EMBL" id="LUGG01000002">
    <property type="protein sequence ID" value="OBZ77518.1"/>
    <property type="molecule type" value="Genomic_DNA"/>
</dbReference>
<comment type="caution">
    <text evidence="1">The sequence shown here is derived from an EMBL/GenBank/DDBJ whole genome shotgun (WGS) entry which is preliminary data.</text>
</comment>
<organism evidence="1 2">
    <name type="scientific">Grifola frondosa</name>
    <name type="common">Maitake</name>
    <name type="synonym">Polyporus frondosus</name>
    <dbReference type="NCBI Taxonomy" id="5627"/>
    <lineage>
        <taxon>Eukaryota</taxon>
        <taxon>Fungi</taxon>
        <taxon>Dikarya</taxon>
        <taxon>Basidiomycota</taxon>
        <taxon>Agaricomycotina</taxon>
        <taxon>Agaricomycetes</taxon>
        <taxon>Polyporales</taxon>
        <taxon>Grifolaceae</taxon>
        <taxon>Grifola</taxon>
    </lineage>
</organism>
<dbReference type="PANTHER" id="PTHR28161">
    <property type="entry name" value="ATP SYNTHASE SUBUNIT F, MITOCHONDRIAL"/>
    <property type="match status" value="1"/>
</dbReference>